<evidence type="ECO:0000313" key="3">
    <source>
        <dbReference type="RefSeq" id="XP_034081523.1"/>
    </source>
</evidence>
<dbReference type="KEGG" id="gacu:117552279"/>
<dbReference type="Gene3D" id="3.30.420.10">
    <property type="entry name" value="Ribonuclease H-like superfamily/Ribonuclease H"/>
    <property type="match status" value="1"/>
</dbReference>
<name>A0A6P8V1D2_GYMAC</name>
<dbReference type="InParanoid" id="A0A6P8V1D2"/>
<dbReference type="InterPro" id="IPR001584">
    <property type="entry name" value="Integrase_cat-core"/>
</dbReference>
<dbReference type="Proteomes" id="UP000515161">
    <property type="component" value="Unplaced"/>
</dbReference>
<dbReference type="InterPro" id="IPR040676">
    <property type="entry name" value="DUF5641"/>
</dbReference>
<keyword evidence="2" id="KW-1185">Reference proteome</keyword>
<organism evidence="2 3">
    <name type="scientific">Gymnodraco acuticeps</name>
    <name type="common">Antarctic dragonfish</name>
    <dbReference type="NCBI Taxonomy" id="8218"/>
    <lineage>
        <taxon>Eukaryota</taxon>
        <taxon>Metazoa</taxon>
        <taxon>Chordata</taxon>
        <taxon>Craniata</taxon>
        <taxon>Vertebrata</taxon>
        <taxon>Euteleostomi</taxon>
        <taxon>Actinopterygii</taxon>
        <taxon>Neopterygii</taxon>
        <taxon>Teleostei</taxon>
        <taxon>Neoteleostei</taxon>
        <taxon>Acanthomorphata</taxon>
        <taxon>Eupercaria</taxon>
        <taxon>Perciformes</taxon>
        <taxon>Notothenioidei</taxon>
        <taxon>Bathydraconidae</taxon>
        <taxon>Gymnodraco</taxon>
    </lineage>
</organism>
<gene>
    <name evidence="3" type="primary">LOC117552279</name>
</gene>
<dbReference type="Pfam" id="PF17921">
    <property type="entry name" value="Integrase_H2C2"/>
    <property type="match status" value="1"/>
</dbReference>
<dbReference type="InterPro" id="IPR012337">
    <property type="entry name" value="RNaseH-like_sf"/>
</dbReference>
<dbReference type="AlphaFoldDB" id="A0A6P8V1D2"/>
<dbReference type="GO" id="GO:0003676">
    <property type="term" value="F:nucleic acid binding"/>
    <property type="evidence" value="ECO:0007669"/>
    <property type="project" value="InterPro"/>
</dbReference>
<sequence>MEIHPIVLDPSHVVTKLLIKDMDERLLHPGPDRVFAETRRQYWVLRGRQAVKHHQRTCTGCRKWKGKPVIPIMADLPSARLRLLKPPFFSTGVDCFGPYTVKVGRRSDKRWGVIFKCLTTRCVHLDLLNSIDTDAFLLALRRFIARRGIPFEILSDQGTNFRGAARELEEAFAGMMPQLQEELAKKQIKFRFNPPASPHFGGAWEREIQSVKKALQVVIGTQSLQGEVLLTLLVEVEGILNAKPLGYVSSDLADPDPVTPSMLLMGRRDASLQQVSYATDTLSKRRWRHCQMMVDHFWVQFIRSYLPSLQVRQKWRKHTDGLLQGTVVMIVDPQLPRAHWPVGKVVKLKASADGCIRSAEVQVGDRTYLRPVARLVQLPALSDDDADPGTSATP</sequence>
<dbReference type="PANTHER" id="PTHR47331:SF1">
    <property type="entry name" value="GAG-LIKE PROTEIN"/>
    <property type="match status" value="1"/>
</dbReference>
<dbReference type="PANTHER" id="PTHR47331">
    <property type="entry name" value="PHD-TYPE DOMAIN-CONTAINING PROTEIN"/>
    <property type="match status" value="1"/>
</dbReference>
<dbReference type="GO" id="GO:0015074">
    <property type="term" value="P:DNA integration"/>
    <property type="evidence" value="ECO:0007669"/>
    <property type="project" value="InterPro"/>
</dbReference>
<protein>
    <submittedName>
        <fullName evidence="3">Uncharacterized protein LOC117552279</fullName>
    </submittedName>
</protein>
<dbReference type="InterPro" id="IPR041588">
    <property type="entry name" value="Integrase_H2C2"/>
</dbReference>
<evidence type="ECO:0000259" key="1">
    <source>
        <dbReference type="PROSITE" id="PS50994"/>
    </source>
</evidence>
<dbReference type="Pfam" id="PF18701">
    <property type="entry name" value="DUF5641"/>
    <property type="match status" value="1"/>
</dbReference>
<dbReference type="GeneID" id="117552279"/>
<proteinExistence type="predicted"/>
<reference evidence="3" key="1">
    <citation type="submission" date="2025-08" db="UniProtKB">
        <authorList>
            <consortium name="RefSeq"/>
        </authorList>
    </citation>
    <scope>IDENTIFICATION</scope>
</reference>
<dbReference type="SUPFAM" id="SSF53098">
    <property type="entry name" value="Ribonuclease H-like"/>
    <property type="match status" value="1"/>
</dbReference>
<dbReference type="PROSITE" id="PS50994">
    <property type="entry name" value="INTEGRASE"/>
    <property type="match status" value="1"/>
</dbReference>
<feature type="domain" description="Integrase catalytic" evidence="1">
    <location>
        <begin position="82"/>
        <end position="268"/>
    </location>
</feature>
<evidence type="ECO:0000313" key="2">
    <source>
        <dbReference type="Proteomes" id="UP000515161"/>
    </source>
</evidence>
<accession>A0A6P8V1D2</accession>
<dbReference type="RefSeq" id="XP_034081523.1">
    <property type="nucleotide sequence ID" value="XM_034225632.1"/>
</dbReference>
<dbReference type="InterPro" id="IPR036397">
    <property type="entry name" value="RNaseH_sf"/>
</dbReference>
<dbReference type="OrthoDB" id="10056126at2759"/>